<dbReference type="AlphaFoldDB" id="A0A0L0FPG0"/>
<dbReference type="Proteomes" id="UP000054560">
    <property type="component" value="Unassembled WGS sequence"/>
</dbReference>
<keyword evidence="3" id="KW-1185">Reference proteome</keyword>
<proteinExistence type="predicted"/>
<dbReference type="EMBL" id="KQ242440">
    <property type="protein sequence ID" value="KNC78692.1"/>
    <property type="molecule type" value="Genomic_DNA"/>
</dbReference>
<organism evidence="2 3">
    <name type="scientific">Sphaeroforma arctica JP610</name>
    <dbReference type="NCBI Taxonomy" id="667725"/>
    <lineage>
        <taxon>Eukaryota</taxon>
        <taxon>Ichthyosporea</taxon>
        <taxon>Ichthyophonida</taxon>
        <taxon>Sphaeroforma</taxon>
    </lineage>
</organism>
<dbReference type="OrthoDB" id="190846at2759"/>
<feature type="region of interest" description="Disordered" evidence="1">
    <location>
        <begin position="50"/>
        <end position="75"/>
    </location>
</feature>
<dbReference type="RefSeq" id="XP_014152594.1">
    <property type="nucleotide sequence ID" value="XM_014297119.1"/>
</dbReference>
<evidence type="ECO:0000313" key="3">
    <source>
        <dbReference type="Proteomes" id="UP000054560"/>
    </source>
</evidence>
<gene>
    <name evidence="2" type="ORF">SARC_08881</name>
</gene>
<accession>A0A0L0FPG0</accession>
<sequence>MLLGDHVDILGNIDLNEDVVRIACGEALKDNYHSYIREIGKAAHKRLQAAASRQLKRRSRRQDKTQQQPQAASVGARVAEKVAEYIPGL</sequence>
<protein>
    <submittedName>
        <fullName evidence="2">Uncharacterized protein</fullName>
    </submittedName>
</protein>
<evidence type="ECO:0000313" key="2">
    <source>
        <dbReference type="EMBL" id="KNC78692.1"/>
    </source>
</evidence>
<reference evidence="2 3" key="1">
    <citation type="submission" date="2011-02" db="EMBL/GenBank/DDBJ databases">
        <title>The Genome Sequence of Sphaeroforma arctica JP610.</title>
        <authorList>
            <consortium name="The Broad Institute Genome Sequencing Platform"/>
            <person name="Russ C."/>
            <person name="Cuomo C."/>
            <person name="Young S.K."/>
            <person name="Zeng Q."/>
            <person name="Gargeya S."/>
            <person name="Alvarado L."/>
            <person name="Berlin A."/>
            <person name="Chapman S.B."/>
            <person name="Chen Z."/>
            <person name="Freedman E."/>
            <person name="Gellesch M."/>
            <person name="Goldberg J."/>
            <person name="Griggs A."/>
            <person name="Gujja S."/>
            <person name="Heilman E."/>
            <person name="Heiman D."/>
            <person name="Howarth C."/>
            <person name="Mehta T."/>
            <person name="Neiman D."/>
            <person name="Pearson M."/>
            <person name="Roberts A."/>
            <person name="Saif S."/>
            <person name="Shea T."/>
            <person name="Shenoy N."/>
            <person name="Sisk P."/>
            <person name="Stolte C."/>
            <person name="Sykes S."/>
            <person name="White J."/>
            <person name="Yandava C."/>
            <person name="Burger G."/>
            <person name="Gray M.W."/>
            <person name="Holland P.W.H."/>
            <person name="King N."/>
            <person name="Lang F.B.F."/>
            <person name="Roger A.J."/>
            <person name="Ruiz-Trillo I."/>
            <person name="Haas B."/>
            <person name="Nusbaum C."/>
            <person name="Birren B."/>
        </authorList>
    </citation>
    <scope>NUCLEOTIDE SEQUENCE [LARGE SCALE GENOMIC DNA]</scope>
    <source>
        <strain evidence="2 3">JP610</strain>
    </source>
</reference>
<dbReference type="GeneID" id="25909385"/>
<name>A0A0L0FPG0_9EUKA</name>
<evidence type="ECO:0000256" key="1">
    <source>
        <dbReference type="SAM" id="MobiDB-lite"/>
    </source>
</evidence>